<evidence type="ECO:0000313" key="4">
    <source>
        <dbReference type="WBParaSite" id="ALUE_0001107701-mRNA-1"/>
    </source>
</evidence>
<dbReference type="Gene3D" id="3.30.1520.10">
    <property type="entry name" value="Phox-like domain"/>
    <property type="match status" value="1"/>
</dbReference>
<feature type="compositionally biased region" description="Gly residues" evidence="1">
    <location>
        <begin position="56"/>
        <end position="68"/>
    </location>
</feature>
<dbReference type="SUPFAM" id="SSF64268">
    <property type="entry name" value="PX domain"/>
    <property type="match status" value="1"/>
</dbReference>
<dbReference type="WBParaSite" id="ALUE_0001107701-mRNA-1">
    <property type="protein sequence ID" value="ALUE_0001107701-mRNA-1"/>
    <property type="gene ID" value="ALUE_0001107701"/>
</dbReference>
<dbReference type="PANTHER" id="PTHR16195:SF16">
    <property type="entry name" value="ZINC FINGER CCHC DOMAIN-CONTAINING PROTEIN 14"/>
    <property type="match status" value="1"/>
</dbReference>
<accession>A0A0M3I385</accession>
<dbReference type="InterPro" id="IPR058599">
    <property type="entry name" value="PHAT_Smg/ZCCHC2-like"/>
</dbReference>
<proteinExistence type="predicted"/>
<name>A0A0M3I385_ASCLU</name>
<feature type="region of interest" description="Disordered" evidence="1">
    <location>
        <begin position="649"/>
        <end position="672"/>
    </location>
</feature>
<evidence type="ECO:0000313" key="3">
    <source>
        <dbReference type="Proteomes" id="UP000036681"/>
    </source>
</evidence>
<dbReference type="GO" id="GO:0035091">
    <property type="term" value="F:phosphatidylinositol binding"/>
    <property type="evidence" value="ECO:0007669"/>
    <property type="project" value="InterPro"/>
</dbReference>
<feature type="compositionally biased region" description="Basic and acidic residues" evidence="1">
    <location>
        <begin position="9"/>
        <end position="21"/>
    </location>
</feature>
<dbReference type="InterPro" id="IPR036871">
    <property type="entry name" value="PX_dom_sf"/>
</dbReference>
<keyword evidence="3" id="KW-1185">Reference proteome</keyword>
<evidence type="ECO:0000259" key="2">
    <source>
        <dbReference type="Pfam" id="PF26034"/>
    </source>
</evidence>
<dbReference type="Proteomes" id="UP000036681">
    <property type="component" value="Unplaced"/>
</dbReference>
<reference evidence="4" key="1">
    <citation type="submission" date="2017-02" db="UniProtKB">
        <authorList>
            <consortium name="WormBaseParasite"/>
        </authorList>
    </citation>
    <scope>IDENTIFICATION</scope>
</reference>
<organism evidence="3 4">
    <name type="scientific">Ascaris lumbricoides</name>
    <name type="common">Giant roundworm</name>
    <dbReference type="NCBI Taxonomy" id="6252"/>
    <lineage>
        <taxon>Eukaryota</taxon>
        <taxon>Metazoa</taxon>
        <taxon>Ecdysozoa</taxon>
        <taxon>Nematoda</taxon>
        <taxon>Chromadorea</taxon>
        <taxon>Rhabditida</taxon>
        <taxon>Spirurina</taxon>
        <taxon>Ascaridomorpha</taxon>
        <taxon>Ascaridoidea</taxon>
        <taxon>Ascarididae</taxon>
        <taxon>Ascaris</taxon>
    </lineage>
</organism>
<feature type="compositionally biased region" description="Pro residues" evidence="1">
    <location>
        <begin position="655"/>
        <end position="672"/>
    </location>
</feature>
<feature type="compositionally biased region" description="Polar residues" evidence="1">
    <location>
        <begin position="69"/>
        <end position="79"/>
    </location>
</feature>
<dbReference type="InterPro" id="IPR042344">
    <property type="entry name" value="ZCCHC14"/>
</dbReference>
<dbReference type="AlphaFoldDB" id="A0A0M3I385"/>
<feature type="region of interest" description="Disordered" evidence="1">
    <location>
        <begin position="1"/>
        <end position="135"/>
    </location>
</feature>
<sequence length="672" mass="72535">MPAAGHSGQFKECRSPTREFEISGTIDGHAYEQQPSSQAQHLVGNGYESARRGDRYGGGGACRNGTVGGSDSENSTVTVTYRRRPKQYNSHASNRDKNSHAPVVNNHTLPKMHGTCKHRSGSQEAGSASAGSIVSGPDLDEDGFLSGSGIDFDPDDPRFVEKRDIAAMTDAMAGCSVATQTSDAAANADFVLSMCKLKRWQRVEAIAELVQCLNAYEQRYLGCCIEAAVRSNSSYLRQYEIRYNDAHYIQNFLQTATYRRLLELAFPILSLLHSTNRQAAAIYLRLLERLYAEFEIATAGSSFTEKEEVLDALRLAVSAALYHPAFSIEHKMKVEMIRNYLDAIRLFPCVIAEDQASPSSTANDDDVPIVISRLDIVSTFSEPNPDIYSIEVEWSDKRTSYVVKTADQIADLHNRLLDDFPSEAGAQTENPRLLPYLNRAQPGSILSYIRALPDLPARVLVCPVMRDFFYASRLGSTALTSPPQSLISHSLPCVGAAKRPVEGGVPDLQRSTAPSTNSDVQLCAAAPVGIVPVTTMCPPVSIMGCSNTVCPPLSVPSIPPPPRGIPLVPVTRPMPLLTATGVAYPSLLTLPPNPNGLLSCCNCAGLHSFACCPQPTMLQVIASGEYKLDLDGSQGAHSAPPLEVTRSMVAVSNTTPPPPKSFSTPPPASNSH</sequence>
<dbReference type="PANTHER" id="PTHR16195">
    <property type="entry name" value="ZINC FINGER CCHC DOMAIN CONTAINING PROTEIN"/>
    <property type="match status" value="1"/>
</dbReference>
<protein>
    <submittedName>
        <fullName evidence="4">PX domain-containing protein</fullName>
    </submittedName>
</protein>
<evidence type="ECO:0000256" key="1">
    <source>
        <dbReference type="SAM" id="MobiDB-lite"/>
    </source>
</evidence>
<feature type="domain" description="SMAUG/ZCCHC2-like PHAT" evidence="2">
    <location>
        <begin position="236"/>
        <end position="343"/>
    </location>
</feature>
<dbReference type="Pfam" id="PF26034">
    <property type="entry name" value="PHAT_SMAUG"/>
    <property type="match status" value="1"/>
</dbReference>
<feature type="compositionally biased region" description="Low complexity" evidence="1">
    <location>
        <begin position="122"/>
        <end position="135"/>
    </location>
</feature>